<reference evidence="5" key="2">
    <citation type="journal article" date="2021" name="PeerJ">
        <title>Extensive microbial diversity within the chicken gut microbiome revealed by metagenomics and culture.</title>
        <authorList>
            <person name="Gilroy R."/>
            <person name="Ravi A."/>
            <person name="Getino M."/>
            <person name="Pursley I."/>
            <person name="Horton D.L."/>
            <person name="Alikhan N.F."/>
            <person name="Baker D."/>
            <person name="Gharbi K."/>
            <person name="Hall N."/>
            <person name="Watson M."/>
            <person name="Adriaenssens E.M."/>
            <person name="Foster-Nyarko E."/>
            <person name="Jarju S."/>
            <person name="Secka A."/>
            <person name="Antonio M."/>
            <person name="Oren A."/>
            <person name="Chaudhuri R.R."/>
            <person name="La Ragione R."/>
            <person name="Hildebrand F."/>
            <person name="Pallen M.J."/>
        </authorList>
    </citation>
    <scope>NUCLEOTIDE SEQUENCE</scope>
    <source>
        <strain evidence="5">ChiHjej10B9-9673</strain>
    </source>
</reference>
<dbReference type="AlphaFoldDB" id="A0A9D1FBU1"/>
<evidence type="ECO:0000313" key="5">
    <source>
        <dbReference type="EMBL" id="HIS66050.1"/>
    </source>
</evidence>
<dbReference type="PANTHER" id="PTHR30483">
    <property type="entry name" value="LEUCINE-SPECIFIC-BINDING PROTEIN"/>
    <property type="match status" value="1"/>
</dbReference>
<gene>
    <name evidence="5" type="ORF">IAC18_00670</name>
</gene>
<comment type="caution">
    <text evidence="5">The sequence shown here is derived from an EMBL/GenBank/DDBJ whole genome shotgun (WGS) entry which is preliminary data.</text>
</comment>
<organism evidence="5 6">
    <name type="scientific">Candidatus Scatomorpha merdipullorum</name>
    <dbReference type="NCBI Taxonomy" id="2840927"/>
    <lineage>
        <taxon>Bacteria</taxon>
        <taxon>Bacillati</taxon>
        <taxon>Bacillota</taxon>
        <taxon>Clostridia</taxon>
        <taxon>Eubacteriales</taxon>
        <taxon>Candidatus Scatomorpha</taxon>
    </lineage>
</organism>
<dbReference type="InterPro" id="IPR028082">
    <property type="entry name" value="Peripla_BP_I"/>
</dbReference>
<evidence type="ECO:0000256" key="1">
    <source>
        <dbReference type="ARBA" id="ARBA00010062"/>
    </source>
</evidence>
<proteinExistence type="inferred from homology"/>
<dbReference type="Proteomes" id="UP000824001">
    <property type="component" value="Unassembled WGS sequence"/>
</dbReference>
<comment type="similarity">
    <text evidence="1">Belongs to the leucine-binding protein family.</text>
</comment>
<dbReference type="Gene3D" id="3.40.50.2300">
    <property type="match status" value="2"/>
</dbReference>
<dbReference type="EMBL" id="DVJK01000019">
    <property type="protein sequence ID" value="HIS66050.1"/>
    <property type="molecule type" value="Genomic_DNA"/>
</dbReference>
<feature type="region of interest" description="Disordered" evidence="3">
    <location>
        <begin position="6"/>
        <end position="35"/>
    </location>
</feature>
<accession>A0A9D1FBU1</accession>
<evidence type="ECO:0000256" key="3">
    <source>
        <dbReference type="SAM" id="MobiDB-lite"/>
    </source>
</evidence>
<evidence type="ECO:0000256" key="2">
    <source>
        <dbReference type="ARBA" id="ARBA00022729"/>
    </source>
</evidence>
<evidence type="ECO:0000313" key="6">
    <source>
        <dbReference type="Proteomes" id="UP000824001"/>
    </source>
</evidence>
<dbReference type="PANTHER" id="PTHR30483:SF6">
    <property type="entry name" value="PERIPLASMIC BINDING PROTEIN OF ABC TRANSPORTER FOR NATURAL AMINO ACIDS"/>
    <property type="match status" value="1"/>
</dbReference>
<feature type="compositionally biased region" description="Low complexity" evidence="3">
    <location>
        <begin position="9"/>
        <end position="34"/>
    </location>
</feature>
<protein>
    <submittedName>
        <fullName evidence="5">ABC transporter substrate-binding protein</fullName>
    </submittedName>
</protein>
<keyword evidence="2" id="KW-0732">Signal</keyword>
<dbReference type="InterPro" id="IPR051010">
    <property type="entry name" value="BCAA_transport"/>
</dbReference>
<dbReference type="CDD" id="cd06347">
    <property type="entry name" value="PBP1_ABC_LivK_ligand_binding-like"/>
    <property type="match status" value="1"/>
</dbReference>
<reference evidence="5" key="1">
    <citation type="submission" date="2020-10" db="EMBL/GenBank/DDBJ databases">
        <authorList>
            <person name="Gilroy R."/>
        </authorList>
    </citation>
    <scope>NUCLEOTIDE SEQUENCE</scope>
    <source>
        <strain evidence="5">ChiHjej10B9-9673</strain>
    </source>
</reference>
<name>A0A9D1FBU1_9FIRM</name>
<dbReference type="Pfam" id="PF13458">
    <property type="entry name" value="Peripla_BP_6"/>
    <property type="match status" value="1"/>
</dbReference>
<dbReference type="InterPro" id="IPR028081">
    <property type="entry name" value="Leu-bd"/>
</dbReference>
<sequence length="398" mass="41547">MVFALAACGEPAGEETTPAGEETTPAGEETAPAGDMPTVKIGVFEPLTGDSGAGGKQEMLGMQYAHSLQPTVMIGDTEYAVELVPADNASDSSKAPTAASTLVSEGVSIVLGTYGSSSAIAAGPIFEQAQIPAIGVTCTNPQVTVGNEFYFRTCFIDPFQGTVLANYASEQLGATKVYTLGEAGNDYDTGVINYFTEAFEGLGGTTVADTFQTNNSDFTSYLNKAVSEGVDAILTPVSIAYSTQIMAQAKAMNLEIPILGSDTLDNNTVLEATQGSSIQLIVTTFYNEGGDPEFDANFKEWINSDPENLTNNGGNDMIAAVSVMGFDAYNVALEALKLAGSTDSVAVKDALWDVDYEGITGHITFGENGDAVRDLAYIKIADTANNTWTNGGTQTVAE</sequence>
<evidence type="ECO:0000259" key="4">
    <source>
        <dbReference type="Pfam" id="PF13458"/>
    </source>
</evidence>
<dbReference type="SUPFAM" id="SSF53822">
    <property type="entry name" value="Periplasmic binding protein-like I"/>
    <property type="match status" value="1"/>
</dbReference>
<feature type="domain" description="Leucine-binding protein" evidence="4">
    <location>
        <begin position="38"/>
        <end position="381"/>
    </location>
</feature>